<evidence type="ECO:0000256" key="9">
    <source>
        <dbReference type="ARBA" id="ARBA00023264"/>
    </source>
</evidence>
<feature type="transmembrane region" description="Helical" evidence="10">
    <location>
        <begin position="50"/>
        <end position="69"/>
    </location>
</feature>
<dbReference type="InterPro" id="IPR003811">
    <property type="entry name" value="G3P_acylTferase_PlsY"/>
</dbReference>
<evidence type="ECO:0000256" key="10">
    <source>
        <dbReference type="HAMAP-Rule" id="MF_01043"/>
    </source>
</evidence>
<organism evidence="11 12">
    <name type="scientific">Persephonella atlantica</name>
    <dbReference type="NCBI Taxonomy" id="2699429"/>
    <lineage>
        <taxon>Bacteria</taxon>
        <taxon>Pseudomonadati</taxon>
        <taxon>Aquificota</taxon>
        <taxon>Aquificia</taxon>
        <taxon>Aquificales</taxon>
        <taxon>Hydrogenothermaceae</taxon>
        <taxon>Persephonella</taxon>
    </lineage>
</organism>
<sequence length="196" mass="21292">MDIIYLLFTYLIASIPFGYVIGKISGKDITKVGSGNIGATNVARTVGKKAGIIVLILDMMKGFIPVYLAKIYLFPHYGDKYIAVVALTAVLGHCFSVFMKFKGGKGVATGIGVLLALSPKVALIIMILWTGIFLATGFVSLASIISAFISWIAMNYIDGNYYYTLSTLLASAVIIIKHSSNIDRLIKGTENRFIYK</sequence>
<dbReference type="SMART" id="SM01207">
    <property type="entry name" value="G3P_acyltransf"/>
    <property type="match status" value="1"/>
</dbReference>
<evidence type="ECO:0000256" key="7">
    <source>
        <dbReference type="ARBA" id="ARBA00023136"/>
    </source>
</evidence>
<dbReference type="PANTHER" id="PTHR30309">
    <property type="entry name" value="INNER MEMBRANE PROTEIN YGIH"/>
    <property type="match status" value="1"/>
</dbReference>
<dbReference type="RefSeq" id="WP_200672928.1">
    <property type="nucleotide sequence ID" value="NZ_JAACYA010000001.1"/>
</dbReference>
<comment type="pathway">
    <text evidence="10">Lipid metabolism; phospholipid metabolism.</text>
</comment>
<evidence type="ECO:0000256" key="6">
    <source>
        <dbReference type="ARBA" id="ARBA00023098"/>
    </source>
</evidence>
<evidence type="ECO:0000256" key="1">
    <source>
        <dbReference type="ARBA" id="ARBA00022475"/>
    </source>
</evidence>
<keyword evidence="2 10" id="KW-0444">Lipid biosynthesis</keyword>
<feature type="transmembrane region" description="Helical" evidence="10">
    <location>
        <begin position="81"/>
        <end position="101"/>
    </location>
</feature>
<comment type="subunit">
    <text evidence="10">Probably interacts with PlsX.</text>
</comment>
<keyword evidence="5 10" id="KW-1133">Transmembrane helix</keyword>
<dbReference type="EC" id="2.3.1.275" evidence="10"/>
<evidence type="ECO:0000256" key="3">
    <source>
        <dbReference type="ARBA" id="ARBA00022679"/>
    </source>
</evidence>
<keyword evidence="3 10" id="KW-0808">Transferase</keyword>
<comment type="caution">
    <text evidence="11">The sequence shown here is derived from an EMBL/GenBank/DDBJ whole genome shotgun (WGS) entry which is preliminary data.</text>
</comment>
<dbReference type="PANTHER" id="PTHR30309:SF0">
    <property type="entry name" value="GLYCEROL-3-PHOSPHATE ACYLTRANSFERASE-RELATED"/>
    <property type="match status" value="1"/>
</dbReference>
<keyword evidence="12" id="KW-1185">Reference proteome</keyword>
<keyword evidence="4 10" id="KW-0812">Transmembrane</keyword>
<comment type="subcellular location">
    <subcellularLocation>
        <location evidence="10">Cell membrane</location>
        <topology evidence="10">Multi-pass membrane protein</topology>
    </subcellularLocation>
</comment>
<keyword evidence="11" id="KW-0012">Acyltransferase</keyword>
<comment type="similarity">
    <text evidence="10">Belongs to the PlsY family.</text>
</comment>
<proteinExistence type="inferred from homology"/>
<dbReference type="NCBIfam" id="TIGR00023">
    <property type="entry name" value="glycerol-3-phosphate 1-O-acyltransferase PlsY"/>
    <property type="match status" value="1"/>
</dbReference>
<dbReference type="HAMAP" id="MF_01043">
    <property type="entry name" value="PlsY"/>
    <property type="match status" value="1"/>
</dbReference>
<keyword evidence="6 10" id="KW-0443">Lipid metabolism</keyword>
<evidence type="ECO:0000256" key="2">
    <source>
        <dbReference type="ARBA" id="ARBA00022516"/>
    </source>
</evidence>
<name>A0ABS1GF10_9AQUI</name>
<dbReference type="GO" id="GO:0004366">
    <property type="term" value="F:glycerol-3-phosphate O-acyltransferase activity"/>
    <property type="evidence" value="ECO:0007669"/>
    <property type="project" value="UniProtKB-EC"/>
</dbReference>
<reference evidence="11 12" key="1">
    <citation type="journal article" date="2021" name="Syst. Appl. Microbiol.">
        <title>Persephonella atlantica sp. nov.: How to adapt to physico-chemical gradients in high temperature hydrothermal habitats.</title>
        <authorList>
            <person name="Francois D.X."/>
            <person name="Godfroy A."/>
            <person name="Mathien C."/>
            <person name="Aube J."/>
            <person name="Cathalot C."/>
            <person name="Lesongeur F."/>
            <person name="L'Haridon S."/>
            <person name="Philippon X."/>
            <person name="Roussel E.G."/>
        </authorList>
    </citation>
    <scope>NUCLEOTIDE SEQUENCE [LARGE SCALE GENOMIC DNA]</scope>
    <source>
        <strain evidence="11 12">MO1340</strain>
    </source>
</reference>
<comment type="function">
    <text evidence="10">Catalyzes the transfer of an acyl group from acyl-phosphate (acyl-PO(4)) to glycerol-3-phosphate (G3P) to form lysophosphatidic acid (LPA). This enzyme utilizes acyl-phosphate as fatty acyl donor, but not acyl-CoA or acyl-ACP.</text>
</comment>
<dbReference type="Proteomes" id="UP000772812">
    <property type="component" value="Unassembled WGS sequence"/>
</dbReference>
<keyword evidence="7 10" id="KW-0472">Membrane</keyword>
<dbReference type="EMBL" id="JAACYA010000001">
    <property type="protein sequence ID" value="MBK3331507.1"/>
    <property type="molecule type" value="Genomic_DNA"/>
</dbReference>
<feature type="transmembrane region" description="Helical" evidence="10">
    <location>
        <begin position="121"/>
        <end position="154"/>
    </location>
</feature>
<keyword evidence="9 10" id="KW-1208">Phospholipid metabolism</keyword>
<dbReference type="Pfam" id="PF02660">
    <property type="entry name" value="G3P_acyltransf"/>
    <property type="match status" value="1"/>
</dbReference>
<evidence type="ECO:0000313" key="11">
    <source>
        <dbReference type="EMBL" id="MBK3331507.1"/>
    </source>
</evidence>
<keyword evidence="1 10" id="KW-1003">Cell membrane</keyword>
<evidence type="ECO:0000256" key="5">
    <source>
        <dbReference type="ARBA" id="ARBA00022989"/>
    </source>
</evidence>
<comment type="catalytic activity">
    <reaction evidence="10">
        <text>an acyl phosphate + sn-glycerol 3-phosphate = a 1-acyl-sn-glycero-3-phosphate + phosphate</text>
        <dbReference type="Rhea" id="RHEA:34075"/>
        <dbReference type="ChEBI" id="CHEBI:43474"/>
        <dbReference type="ChEBI" id="CHEBI:57597"/>
        <dbReference type="ChEBI" id="CHEBI:57970"/>
        <dbReference type="ChEBI" id="CHEBI:59918"/>
        <dbReference type="EC" id="2.3.1.275"/>
    </reaction>
</comment>
<feature type="transmembrane region" description="Helical" evidence="10">
    <location>
        <begin position="6"/>
        <end position="22"/>
    </location>
</feature>
<accession>A0ABS1GF10</accession>
<protein>
    <recommendedName>
        <fullName evidence="10">Glycerol-3-phosphate acyltransferase</fullName>
    </recommendedName>
    <alternativeName>
        <fullName evidence="10">Acyl-PO4 G3P acyltransferase</fullName>
    </alternativeName>
    <alternativeName>
        <fullName evidence="10">Acyl-phosphate--glycerol-3-phosphate acyltransferase</fullName>
    </alternativeName>
    <alternativeName>
        <fullName evidence="10">G3P acyltransferase</fullName>
        <shortName evidence="10">GPAT</shortName>
        <ecNumber evidence="10">2.3.1.275</ecNumber>
    </alternativeName>
    <alternativeName>
        <fullName evidence="10">Lysophosphatidic acid synthase</fullName>
        <shortName evidence="10">LPA synthase</shortName>
    </alternativeName>
</protein>
<evidence type="ECO:0000256" key="4">
    <source>
        <dbReference type="ARBA" id="ARBA00022692"/>
    </source>
</evidence>
<evidence type="ECO:0000313" key="12">
    <source>
        <dbReference type="Proteomes" id="UP000772812"/>
    </source>
</evidence>
<evidence type="ECO:0000256" key="8">
    <source>
        <dbReference type="ARBA" id="ARBA00023209"/>
    </source>
</evidence>
<gene>
    <name evidence="10 11" type="primary">plsY</name>
    <name evidence="11" type="ORF">GWK41_00330</name>
</gene>
<keyword evidence="8 10" id="KW-0594">Phospholipid biosynthesis</keyword>